<dbReference type="Gene3D" id="1.20.920.10">
    <property type="entry name" value="Bromodomain-like"/>
    <property type="match status" value="1"/>
</dbReference>
<evidence type="ECO:0000259" key="6">
    <source>
        <dbReference type="PROSITE" id="PS51525"/>
    </source>
</evidence>
<dbReference type="InterPro" id="IPR027353">
    <property type="entry name" value="NET_dom"/>
</dbReference>
<keyword evidence="1" id="KW-0805">Transcription regulation</keyword>
<accession>A0AAD8GUW4</accession>
<comment type="caution">
    <text evidence="7">The sequence shown here is derived from an EMBL/GenBank/DDBJ whole genome shotgun (WGS) entry which is preliminary data.</text>
</comment>
<evidence type="ECO:0000313" key="8">
    <source>
        <dbReference type="Proteomes" id="UP001237642"/>
    </source>
</evidence>
<name>A0AAD8GUW4_9APIA</name>
<dbReference type="PROSITE" id="PS50014">
    <property type="entry name" value="BROMODOMAIN_2"/>
    <property type="match status" value="1"/>
</dbReference>
<gene>
    <name evidence="7" type="ORF">POM88_048003</name>
</gene>
<evidence type="ECO:0000256" key="4">
    <source>
        <dbReference type="PROSITE-ProRule" id="PRU00035"/>
    </source>
</evidence>
<dbReference type="InterPro" id="IPR038336">
    <property type="entry name" value="NET_sf"/>
</dbReference>
<evidence type="ECO:0000256" key="3">
    <source>
        <dbReference type="ARBA" id="ARBA00023163"/>
    </source>
</evidence>
<evidence type="ECO:0000256" key="1">
    <source>
        <dbReference type="ARBA" id="ARBA00023015"/>
    </source>
</evidence>
<evidence type="ECO:0000259" key="5">
    <source>
        <dbReference type="PROSITE" id="PS50014"/>
    </source>
</evidence>
<dbReference type="PANTHER" id="PTHR45926">
    <property type="entry name" value="OSJNBA0053K19.4 PROTEIN"/>
    <property type="match status" value="1"/>
</dbReference>
<protein>
    <submittedName>
        <fullName evidence="7">Uncharacterized protein</fullName>
    </submittedName>
</protein>
<dbReference type="Pfam" id="PF17035">
    <property type="entry name" value="BET"/>
    <property type="match status" value="1"/>
</dbReference>
<organism evidence="7 8">
    <name type="scientific">Heracleum sosnowskyi</name>
    <dbReference type="NCBI Taxonomy" id="360622"/>
    <lineage>
        <taxon>Eukaryota</taxon>
        <taxon>Viridiplantae</taxon>
        <taxon>Streptophyta</taxon>
        <taxon>Embryophyta</taxon>
        <taxon>Tracheophyta</taxon>
        <taxon>Spermatophyta</taxon>
        <taxon>Magnoliopsida</taxon>
        <taxon>eudicotyledons</taxon>
        <taxon>Gunneridae</taxon>
        <taxon>Pentapetalae</taxon>
        <taxon>asterids</taxon>
        <taxon>campanulids</taxon>
        <taxon>Apiales</taxon>
        <taxon>Apiaceae</taxon>
        <taxon>Apioideae</taxon>
        <taxon>apioid superclade</taxon>
        <taxon>Tordylieae</taxon>
        <taxon>Tordyliinae</taxon>
        <taxon>Heracleum</taxon>
    </lineage>
</organism>
<evidence type="ECO:0000256" key="2">
    <source>
        <dbReference type="ARBA" id="ARBA00023117"/>
    </source>
</evidence>
<keyword evidence="3" id="KW-0804">Transcription</keyword>
<reference evidence="7" key="1">
    <citation type="submission" date="2023-02" db="EMBL/GenBank/DDBJ databases">
        <title>Genome of toxic invasive species Heracleum sosnowskyi carries increased number of genes despite the absence of recent whole-genome duplications.</title>
        <authorList>
            <person name="Schelkunov M."/>
            <person name="Shtratnikova V."/>
            <person name="Makarenko M."/>
            <person name="Klepikova A."/>
            <person name="Omelchenko D."/>
            <person name="Novikova G."/>
            <person name="Obukhova E."/>
            <person name="Bogdanov V."/>
            <person name="Penin A."/>
            <person name="Logacheva M."/>
        </authorList>
    </citation>
    <scope>NUCLEOTIDE SEQUENCE</scope>
    <source>
        <strain evidence="7">Hsosn_3</strain>
        <tissue evidence="7">Leaf</tissue>
    </source>
</reference>
<evidence type="ECO:0000313" key="7">
    <source>
        <dbReference type="EMBL" id="KAK1354747.1"/>
    </source>
</evidence>
<dbReference type="PRINTS" id="PR00503">
    <property type="entry name" value="BROMODOMAIN"/>
</dbReference>
<dbReference type="Pfam" id="PF00439">
    <property type="entry name" value="Bromodomain"/>
    <property type="match status" value="1"/>
</dbReference>
<dbReference type="PROSITE" id="PS51525">
    <property type="entry name" value="NET"/>
    <property type="match status" value="1"/>
</dbReference>
<dbReference type="EMBL" id="JAUIZM010000011">
    <property type="protein sequence ID" value="KAK1354747.1"/>
    <property type="molecule type" value="Genomic_DNA"/>
</dbReference>
<keyword evidence="2 4" id="KW-0103">Bromodomain</keyword>
<proteinExistence type="predicted"/>
<dbReference type="InterPro" id="IPR036427">
    <property type="entry name" value="Bromodomain-like_sf"/>
</dbReference>
<dbReference type="Gene3D" id="1.20.1270.220">
    <property type="match status" value="1"/>
</dbReference>
<sequence>MSAFLPNIPKAPCMKKFSPSRTFQDSPDVQQGDQTSLEVYPQSSLGDLVNCDFDSCSETEMKELKDKFIMHAETSRSFIKQIEARELELDRIEDAELRKQGNFVKKSGNKITGQKRAMTISPDREIKRSKTMEVNSTETPKVEGAMMRKCGAILRKLMHHKNGWVFNKPVNAVALRLPNYHKIIKRPMDLGTVKSKLGEGVYGTPLDFAEDVRLTFDNAILYNLEGDDVHTMATVLLDLFEKLFYSAYEKNEVERQRVIVEQRKCSKPLAGITRDDRKKALCGAAPLVKVLAAKNCEEAAKKSVSKTQWAVPEVNENSRMTGNMSDWEKYPLARVLKDLAGKYLDEILQIVVKRSPEMMTPDEDGIVELDFLALDNETLWDLHKFVRLKSNAKQNEKVI</sequence>
<dbReference type="AlphaFoldDB" id="A0AAD8GUW4"/>
<feature type="domain" description="Bromo" evidence="5">
    <location>
        <begin position="158"/>
        <end position="230"/>
    </location>
</feature>
<keyword evidence="8" id="KW-1185">Reference proteome</keyword>
<dbReference type="SUPFAM" id="SSF47370">
    <property type="entry name" value="Bromodomain"/>
    <property type="match status" value="1"/>
</dbReference>
<dbReference type="Proteomes" id="UP001237642">
    <property type="component" value="Unassembled WGS sequence"/>
</dbReference>
<dbReference type="InterPro" id="IPR001487">
    <property type="entry name" value="Bromodomain"/>
</dbReference>
<feature type="domain" description="NET" evidence="6">
    <location>
        <begin position="314"/>
        <end position="397"/>
    </location>
</feature>
<reference evidence="7" key="2">
    <citation type="submission" date="2023-05" db="EMBL/GenBank/DDBJ databases">
        <authorList>
            <person name="Schelkunov M.I."/>
        </authorList>
    </citation>
    <scope>NUCLEOTIDE SEQUENCE</scope>
    <source>
        <strain evidence="7">Hsosn_3</strain>
        <tissue evidence="7">Leaf</tissue>
    </source>
</reference>
<dbReference type="SMART" id="SM00297">
    <property type="entry name" value="BROMO"/>
    <property type="match status" value="1"/>
</dbReference>